<reference evidence="6" key="1">
    <citation type="submission" date="2015-01" db="EMBL/GenBank/DDBJ databases">
        <authorList>
            <person name="Aslett M.A."/>
            <person name="De Silva N."/>
        </authorList>
    </citation>
    <scope>NUCLEOTIDE SEQUENCE [LARGE SCALE GENOMIC DNA]</scope>
    <source>
        <strain evidence="3 5">ATCC9714</strain>
        <strain evidence="6">R28058</strain>
    </source>
</reference>
<evidence type="ECO:0000313" key="3">
    <source>
        <dbReference type="EMBL" id="CEJ74869.1"/>
    </source>
</evidence>
<dbReference type="Proteomes" id="UP000032811">
    <property type="component" value="Chromosome 1"/>
</dbReference>
<keyword evidence="5" id="KW-1185">Reference proteome</keyword>
<dbReference type="EMBL" id="LN679998">
    <property type="protein sequence ID" value="CEJ74869.1"/>
    <property type="molecule type" value="Genomic_DNA"/>
</dbReference>
<accession>A0A0A1S9R9</accession>
<evidence type="ECO:0000313" key="4">
    <source>
        <dbReference type="EMBL" id="CEQ04766.1"/>
    </source>
</evidence>
<protein>
    <submittedName>
        <fullName evidence="3">Cell division FtsL family protein</fullName>
    </submittedName>
    <submittedName>
        <fullName evidence="4">Cell division protein FtsL</fullName>
    </submittedName>
</protein>
<dbReference type="Proteomes" id="UP000049127">
    <property type="component" value="Unassembled WGS sequence"/>
</dbReference>
<dbReference type="eggNOG" id="COG2919">
    <property type="taxonomic scope" value="Bacteria"/>
</dbReference>
<dbReference type="GeneID" id="97538580"/>
<dbReference type="RefSeq" id="WP_021129259.1">
    <property type="nucleotide sequence ID" value="NZ_BDJI01000002.1"/>
</dbReference>
<gene>
    <name evidence="3" type="ORF">ATCC9714_27571</name>
    <name evidence="4" type="ORF">R28058_24841</name>
</gene>
<dbReference type="EMBL" id="CEKZ01000014">
    <property type="protein sequence ID" value="CEQ04766.1"/>
    <property type="molecule type" value="Genomic_DNA"/>
</dbReference>
<evidence type="ECO:0000256" key="1">
    <source>
        <dbReference type="SAM" id="Coils"/>
    </source>
</evidence>
<feature type="coiled-coil region" evidence="1">
    <location>
        <begin position="56"/>
        <end position="83"/>
    </location>
</feature>
<dbReference type="InterPro" id="IPR007060">
    <property type="entry name" value="FtsL/DivIC"/>
</dbReference>
<evidence type="ECO:0000313" key="5">
    <source>
        <dbReference type="Proteomes" id="UP000032811"/>
    </source>
</evidence>
<evidence type="ECO:0000256" key="2">
    <source>
        <dbReference type="SAM" id="Phobius"/>
    </source>
</evidence>
<dbReference type="GO" id="GO:0051301">
    <property type="term" value="P:cell division"/>
    <property type="evidence" value="ECO:0007669"/>
    <property type="project" value="UniProtKB-KW"/>
</dbReference>
<keyword evidence="2" id="KW-1133">Transmembrane helix</keyword>
<keyword evidence="2" id="KW-0472">Membrane</keyword>
<keyword evidence="1" id="KW-0175">Coiled coil</keyword>
<name>A0A0A1S9R9_PARSO</name>
<reference evidence="4" key="2">
    <citation type="submission" date="2015-01" db="EMBL/GenBank/DDBJ databases">
        <authorList>
            <person name="Aslett A.Martin."/>
            <person name="De Silva Nishadi"/>
        </authorList>
    </citation>
    <scope>NUCLEOTIDE SEQUENCE [LARGE SCALE GENOMIC DNA]</scope>
    <source>
        <strain evidence="4">R28058</strain>
    </source>
</reference>
<proteinExistence type="predicted"/>
<keyword evidence="2" id="KW-0812">Transmembrane</keyword>
<dbReference type="KEGG" id="psor:RSJ16_15035"/>
<keyword evidence="4" id="KW-0132">Cell division</keyword>
<dbReference type="Pfam" id="PF04977">
    <property type="entry name" value="DivIC"/>
    <property type="match status" value="1"/>
</dbReference>
<dbReference type="OrthoDB" id="1757177at2"/>
<feature type="transmembrane region" description="Helical" evidence="2">
    <location>
        <begin position="32"/>
        <end position="53"/>
    </location>
</feature>
<sequence length="118" mass="14015">MKRNKKIKEINEYRLNKKNNYKRKLLKKIIKLSIKVGCLLFIFIIISGCMYGYSEISKLKYEIGKLESELHKKNIEKDNIKVEVDILTTSKDIEKKANEKLGMNYPKESQIRYIEVNK</sequence>
<dbReference type="PATRIC" id="fig|1505.7.peg.2696"/>
<dbReference type="AlphaFoldDB" id="A0A0A1S9R9"/>
<keyword evidence="4" id="KW-0131">Cell cycle</keyword>
<organism evidence="4 6">
    <name type="scientific">Paraclostridium sordellii</name>
    <name type="common">Clostridium sordellii</name>
    <dbReference type="NCBI Taxonomy" id="1505"/>
    <lineage>
        <taxon>Bacteria</taxon>
        <taxon>Bacillati</taxon>
        <taxon>Bacillota</taxon>
        <taxon>Clostridia</taxon>
        <taxon>Peptostreptococcales</taxon>
        <taxon>Peptostreptococcaceae</taxon>
        <taxon>Paraclostridium</taxon>
    </lineage>
</organism>
<evidence type="ECO:0000313" key="6">
    <source>
        <dbReference type="Proteomes" id="UP000049127"/>
    </source>
</evidence>